<dbReference type="Proteomes" id="UP000251692">
    <property type="component" value="Unassembled WGS sequence"/>
</dbReference>
<reference evidence="2 5" key="2">
    <citation type="submission" date="2018-07" db="EMBL/GenBank/DDBJ databases">
        <title>Pontibacter sp. 2b14 genomic sequence and assembly.</title>
        <authorList>
            <person name="Du Z.-J."/>
        </authorList>
    </citation>
    <scope>NUCLEOTIDE SEQUENCE [LARGE SCALE GENOMIC DNA]</scope>
    <source>
        <strain evidence="2 5">2b14</strain>
    </source>
</reference>
<protein>
    <submittedName>
        <fullName evidence="2">Uncharacterized protein</fullName>
    </submittedName>
</protein>
<name>A0A364RB30_9BACT</name>
<gene>
    <name evidence="3" type="ORF">DP923_00010</name>
    <name evidence="4" type="ORF">DP923_05315</name>
    <name evidence="2" type="ORF">DP923_15140</name>
    <name evidence="1" type="ORF">DP923_16580</name>
</gene>
<evidence type="ECO:0000313" key="2">
    <source>
        <dbReference type="EMBL" id="RAU81447.1"/>
    </source>
</evidence>
<accession>A0A364RB30</accession>
<sequence length="86" mass="9903">MQYLFKKVFFLFSPGLPPEEVLVSLTLKRVAKVSRSFKLTRTKIKFLLFFLTLSTGPKTNQQLSLKAFLQLKPLPYEAECKGTTLF</sequence>
<organism evidence="2 5">
    <name type="scientific">Pontibacter arcticus</name>
    <dbReference type="NCBI Taxonomy" id="2080288"/>
    <lineage>
        <taxon>Bacteria</taxon>
        <taxon>Pseudomonadati</taxon>
        <taxon>Bacteroidota</taxon>
        <taxon>Cytophagia</taxon>
        <taxon>Cytophagales</taxon>
        <taxon>Hymenobacteraceae</taxon>
        <taxon>Pontibacter</taxon>
    </lineage>
</organism>
<evidence type="ECO:0000313" key="3">
    <source>
        <dbReference type="EMBL" id="RAU83508.1"/>
    </source>
</evidence>
<dbReference type="EMBL" id="QMDV01000005">
    <property type="protein sequence ID" value="RAU81447.1"/>
    <property type="molecule type" value="Genomic_DNA"/>
</dbReference>
<reference evidence="2 5" key="1">
    <citation type="submission" date="2018-06" db="EMBL/GenBank/DDBJ databases">
        <authorList>
            <person name="Liu Z.-W."/>
        </authorList>
    </citation>
    <scope>NUCLEOTIDE SEQUENCE [LARGE SCALE GENOMIC DNA]</scope>
    <source>
        <strain evidence="2 5">2b14</strain>
    </source>
</reference>
<evidence type="ECO:0000313" key="5">
    <source>
        <dbReference type="Proteomes" id="UP000251692"/>
    </source>
</evidence>
<proteinExistence type="predicted"/>
<dbReference type="EMBL" id="QMDV01000001">
    <property type="protein sequence ID" value="RAU84452.1"/>
    <property type="molecule type" value="Genomic_DNA"/>
</dbReference>
<comment type="caution">
    <text evidence="2">The sequence shown here is derived from an EMBL/GenBank/DDBJ whole genome shotgun (WGS) entry which is preliminary data.</text>
</comment>
<dbReference type="EMBL" id="QMDV01000007">
    <property type="protein sequence ID" value="RAU81317.1"/>
    <property type="molecule type" value="Genomic_DNA"/>
</dbReference>
<keyword evidence="5" id="KW-1185">Reference proteome</keyword>
<dbReference type="AlphaFoldDB" id="A0A364RB30"/>
<evidence type="ECO:0000313" key="1">
    <source>
        <dbReference type="EMBL" id="RAU81317.1"/>
    </source>
</evidence>
<dbReference type="EMBL" id="QMDV01000001">
    <property type="protein sequence ID" value="RAU83508.1"/>
    <property type="molecule type" value="Genomic_DNA"/>
</dbReference>
<evidence type="ECO:0000313" key="4">
    <source>
        <dbReference type="EMBL" id="RAU84452.1"/>
    </source>
</evidence>